<name>A0A060ACL3_9CAUD</name>
<keyword evidence="2" id="KW-1185">Reference proteome</keyword>
<proteinExistence type="predicted"/>
<sequence length="90" mass="9961">MIAYDKYGKMTPEFQAYQQEAWDKLRAIAGQLTKQAIASGVCPNAMRDTMTKAIECGCVVASAEVFVEDNKKEVPHRGSPDWHMGLVKGL</sequence>
<accession>A0A060ACL3</accession>
<protein>
    <submittedName>
        <fullName evidence="1">Uncharacterized protein</fullName>
    </submittedName>
</protein>
<dbReference type="Proteomes" id="UP000026984">
    <property type="component" value="Segment"/>
</dbReference>
<organism evidence="1 2">
    <name type="scientific">Cronobacter phage CR8</name>
    <dbReference type="NCBI Taxonomy" id="1327934"/>
    <lineage>
        <taxon>Viruses</taxon>
        <taxon>Duplodnaviria</taxon>
        <taxon>Heunggongvirae</taxon>
        <taxon>Uroviricota</taxon>
        <taxon>Caudoviricetes</taxon>
        <taxon>Vequintavirinae</taxon>
        <taxon>Certrevirus</taxon>
        <taxon>Certrevirus CR8</taxon>
    </lineage>
</organism>
<dbReference type="RefSeq" id="YP_009042367.1">
    <property type="nucleotide sequence ID" value="NC_024354.1"/>
</dbReference>
<dbReference type="EMBL" id="KC954774">
    <property type="protein sequence ID" value="AIA64660.1"/>
    <property type="molecule type" value="Genomic_DNA"/>
</dbReference>
<dbReference type="GeneID" id="19686881"/>
<gene>
    <name evidence="1" type="ORF">CR8_130</name>
</gene>
<evidence type="ECO:0000313" key="2">
    <source>
        <dbReference type="Proteomes" id="UP000026984"/>
    </source>
</evidence>
<evidence type="ECO:0000313" key="1">
    <source>
        <dbReference type="EMBL" id="AIA64660.1"/>
    </source>
</evidence>
<reference evidence="1 2" key="1">
    <citation type="submission" date="2013-04" db="EMBL/GenBank/DDBJ databases">
        <title>Complete Genome Sequence of Cronobacter sakazakii Bacteriophage CR8.</title>
        <authorList>
            <person name="Kim Y."/>
            <person name="Shin H."/>
            <person name="Ryu S."/>
        </authorList>
    </citation>
    <scope>NUCLEOTIDE SEQUENCE [LARGE SCALE GENOMIC DNA]</scope>
</reference>
<dbReference type="KEGG" id="vg:19686881"/>